<evidence type="ECO:0000313" key="3">
    <source>
        <dbReference type="Proteomes" id="UP001066276"/>
    </source>
</evidence>
<protein>
    <submittedName>
        <fullName evidence="2">Uncharacterized protein</fullName>
    </submittedName>
</protein>
<organism evidence="2 3">
    <name type="scientific">Pleurodeles waltl</name>
    <name type="common">Iberian ribbed newt</name>
    <dbReference type="NCBI Taxonomy" id="8319"/>
    <lineage>
        <taxon>Eukaryota</taxon>
        <taxon>Metazoa</taxon>
        <taxon>Chordata</taxon>
        <taxon>Craniata</taxon>
        <taxon>Vertebrata</taxon>
        <taxon>Euteleostomi</taxon>
        <taxon>Amphibia</taxon>
        <taxon>Batrachia</taxon>
        <taxon>Caudata</taxon>
        <taxon>Salamandroidea</taxon>
        <taxon>Salamandridae</taxon>
        <taxon>Pleurodelinae</taxon>
        <taxon>Pleurodeles</taxon>
    </lineage>
</organism>
<proteinExistence type="predicted"/>
<comment type="caution">
    <text evidence="2">The sequence shown here is derived from an EMBL/GenBank/DDBJ whole genome shotgun (WGS) entry which is preliminary data.</text>
</comment>
<gene>
    <name evidence="2" type="ORF">NDU88_007521</name>
</gene>
<reference evidence="2" key="1">
    <citation type="journal article" date="2022" name="bioRxiv">
        <title>Sequencing and chromosome-scale assembly of the giantPleurodeles waltlgenome.</title>
        <authorList>
            <person name="Brown T."/>
            <person name="Elewa A."/>
            <person name="Iarovenko S."/>
            <person name="Subramanian E."/>
            <person name="Araus A.J."/>
            <person name="Petzold A."/>
            <person name="Susuki M."/>
            <person name="Suzuki K.-i.T."/>
            <person name="Hayashi T."/>
            <person name="Toyoda A."/>
            <person name="Oliveira C."/>
            <person name="Osipova E."/>
            <person name="Leigh N.D."/>
            <person name="Simon A."/>
            <person name="Yun M.H."/>
        </authorList>
    </citation>
    <scope>NUCLEOTIDE SEQUENCE</scope>
    <source>
        <strain evidence="2">20211129_DDA</strain>
        <tissue evidence="2">Liver</tissue>
    </source>
</reference>
<evidence type="ECO:0000256" key="1">
    <source>
        <dbReference type="SAM" id="MobiDB-lite"/>
    </source>
</evidence>
<name>A0AAV7VSU6_PLEWA</name>
<feature type="compositionally biased region" description="Basic and acidic residues" evidence="1">
    <location>
        <begin position="142"/>
        <end position="152"/>
    </location>
</feature>
<keyword evidence="3" id="KW-1185">Reference proteome</keyword>
<accession>A0AAV7VSU6</accession>
<dbReference type="AlphaFoldDB" id="A0AAV7VSU6"/>
<dbReference type="Proteomes" id="UP001066276">
    <property type="component" value="Chromosome 2_1"/>
</dbReference>
<dbReference type="EMBL" id="JANPWB010000003">
    <property type="protein sequence ID" value="KAJ1203740.1"/>
    <property type="molecule type" value="Genomic_DNA"/>
</dbReference>
<feature type="region of interest" description="Disordered" evidence="1">
    <location>
        <begin position="116"/>
        <end position="152"/>
    </location>
</feature>
<sequence>MRKHRRTRLLPFTSEDGVFYKMIFKGKATAHNFAHVGLSQVTFPALWTGYSSPIIVPLERPDGANLAVRFTVRRLPCRAPWTSDRPHWGTSAGISEQPATPYRMEQQQPSYLNAVAAQRRADRGTKKRPQAAGHSRQAATEAADHGRVLAQR</sequence>
<evidence type="ECO:0000313" key="2">
    <source>
        <dbReference type="EMBL" id="KAJ1203740.1"/>
    </source>
</evidence>